<name>A0A8J2RNG0_9CRUS</name>
<evidence type="ECO:0000313" key="4">
    <source>
        <dbReference type="Proteomes" id="UP000789390"/>
    </source>
</evidence>
<keyword evidence="4" id="KW-1185">Reference proteome</keyword>
<sequence>MGPHKYRRNFFFEVFNGRSNYIDLGLCITARPAPRTARPLAGLPNPYPYGCSVLCNHPKDPELKDVVWRPRISSTHDSGAEHYDNSKMMKRANRAGLSHDEGSIFHHNWEQKIISNALGSYAEKGRACPMTSSANQLAIRRCASGGPSPVERRSQKTEGMLVLDLRPWKSFDNVSSITDGQHEPLDNFERFELKSPRTRMQDKPGRSTRPIKRPETILSKSFKEVSIPAQPECCTLDAHQCQHCTSRETLDAAKQSILYIQWDKMATGEHNLFIAGVQQKIFVEHGRMKETTDSYKLKLSRTKVVFTPKSNSVVLKTRTKQSTELVCETESNCSSSSFLEANRPVIWVDIVKKLPTQEVSTLSIAKPTSRKPATSIWTAKKSHQGDLLPDGFQIYIRKNLNLIAEVQLAKRRRSDNRDIFRAEQEDDVNWTSNAPRPSEWLLKPSLPRKKKRNRKSIHFEKWLQLPCGLQGIHLQGREPRKNNPRPKKSAKSRNIQNCSSDNYELGWTNDGKKETFQLVNQAKKMNKTEKTRIIFKRRLLPMNSCCPELKILPYCFQSKKVPKQTSSSKGTRSLRNPDTPAMDENVFTGYDPNNLTDPMREMDLSDGFPHAKTEDEPVCLESKLNGAFINEVDAQPAIEVCQESIKNKHQSLEDLEETLRNLQVQDDHDINHDDVLYQIEGTVEDMSWLYFPRAGNNFGARFELPIDLRKLKTMIPLEYLSQYVVATRCRQRLNDVVFERHASESKLSTEKLFLSLTEILGFHLDSQAEEKLSELTDLVSFSELTREQFAGIGALAERIGRSGISRRDDLELTDFNLLHKKMSYLEMNQLLRNLFMFISEIDVI</sequence>
<gene>
    <name evidence="3" type="ORF">DGAL_LOCUS7760</name>
</gene>
<evidence type="ECO:0000256" key="2">
    <source>
        <dbReference type="SAM" id="MobiDB-lite"/>
    </source>
</evidence>
<accession>A0A8J2RNG0</accession>
<dbReference type="AlphaFoldDB" id="A0A8J2RNG0"/>
<dbReference type="Proteomes" id="UP000789390">
    <property type="component" value="Unassembled WGS sequence"/>
</dbReference>
<proteinExistence type="predicted"/>
<feature type="region of interest" description="Disordered" evidence="2">
    <location>
        <begin position="562"/>
        <end position="587"/>
    </location>
</feature>
<dbReference type="PANTHER" id="PTHR36696">
    <property type="entry name" value="AGAP012002-PA"/>
    <property type="match status" value="1"/>
</dbReference>
<protein>
    <submittedName>
        <fullName evidence="3">Uncharacterized protein</fullName>
    </submittedName>
</protein>
<dbReference type="PANTHER" id="PTHR36696:SF1">
    <property type="entry name" value="EF-HAND DOMAIN-CONTAINING PROTEIN"/>
    <property type="match status" value="1"/>
</dbReference>
<feature type="region of interest" description="Disordered" evidence="2">
    <location>
        <begin position="473"/>
        <end position="495"/>
    </location>
</feature>
<dbReference type="EMBL" id="CAKKLH010000157">
    <property type="protein sequence ID" value="CAH0104831.1"/>
    <property type="molecule type" value="Genomic_DNA"/>
</dbReference>
<evidence type="ECO:0000256" key="1">
    <source>
        <dbReference type="SAM" id="Coils"/>
    </source>
</evidence>
<evidence type="ECO:0000313" key="3">
    <source>
        <dbReference type="EMBL" id="CAH0104831.1"/>
    </source>
</evidence>
<feature type="compositionally biased region" description="Basic residues" evidence="2">
    <location>
        <begin position="482"/>
        <end position="491"/>
    </location>
</feature>
<reference evidence="3" key="1">
    <citation type="submission" date="2021-11" db="EMBL/GenBank/DDBJ databases">
        <authorList>
            <person name="Schell T."/>
        </authorList>
    </citation>
    <scope>NUCLEOTIDE SEQUENCE</scope>
    <source>
        <strain evidence="3">M5</strain>
    </source>
</reference>
<organism evidence="3 4">
    <name type="scientific">Daphnia galeata</name>
    <dbReference type="NCBI Taxonomy" id="27404"/>
    <lineage>
        <taxon>Eukaryota</taxon>
        <taxon>Metazoa</taxon>
        <taxon>Ecdysozoa</taxon>
        <taxon>Arthropoda</taxon>
        <taxon>Crustacea</taxon>
        <taxon>Branchiopoda</taxon>
        <taxon>Diplostraca</taxon>
        <taxon>Cladocera</taxon>
        <taxon>Anomopoda</taxon>
        <taxon>Daphniidae</taxon>
        <taxon>Daphnia</taxon>
    </lineage>
</organism>
<keyword evidence="1" id="KW-0175">Coiled coil</keyword>
<dbReference type="OrthoDB" id="10021598at2759"/>
<feature type="coiled-coil region" evidence="1">
    <location>
        <begin position="638"/>
        <end position="665"/>
    </location>
</feature>
<feature type="compositionally biased region" description="Polar residues" evidence="2">
    <location>
        <begin position="563"/>
        <end position="576"/>
    </location>
</feature>
<comment type="caution">
    <text evidence="3">The sequence shown here is derived from an EMBL/GenBank/DDBJ whole genome shotgun (WGS) entry which is preliminary data.</text>
</comment>